<evidence type="ECO:0000313" key="5">
    <source>
        <dbReference type="EMBL" id="KDD66258.1"/>
    </source>
</evidence>
<name>A0A059KW01_9PSED</name>
<dbReference type="PANTHER" id="PTHR11808:SF80">
    <property type="entry name" value="CYSTATHIONINE GAMMA-LYASE"/>
    <property type="match status" value="1"/>
</dbReference>
<dbReference type="PIRSF" id="PIRSF001434">
    <property type="entry name" value="CGS"/>
    <property type="match status" value="1"/>
</dbReference>
<accession>A0A059KW01</accession>
<dbReference type="PANTHER" id="PTHR11808">
    <property type="entry name" value="TRANS-SULFURATION ENZYME FAMILY MEMBER"/>
    <property type="match status" value="1"/>
</dbReference>
<evidence type="ECO:0000313" key="6">
    <source>
        <dbReference type="Proteomes" id="UP000026739"/>
    </source>
</evidence>
<dbReference type="eggNOG" id="COG0626">
    <property type="taxonomic scope" value="Bacteria"/>
</dbReference>
<dbReference type="GO" id="GO:0030170">
    <property type="term" value="F:pyridoxal phosphate binding"/>
    <property type="evidence" value="ECO:0007669"/>
    <property type="project" value="InterPro"/>
</dbReference>
<dbReference type="Proteomes" id="UP000026739">
    <property type="component" value="Unassembled WGS sequence"/>
</dbReference>
<dbReference type="PROSITE" id="PS00868">
    <property type="entry name" value="CYS_MET_METAB_PP"/>
    <property type="match status" value="1"/>
</dbReference>
<dbReference type="Pfam" id="PF01053">
    <property type="entry name" value="Cys_Met_Meta_PP"/>
    <property type="match status" value="1"/>
</dbReference>
<proteinExistence type="inferred from homology"/>
<dbReference type="InterPro" id="IPR054542">
    <property type="entry name" value="Cys_met_metab_PP"/>
</dbReference>
<comment type="cofactor">
    <cofactor evidence="1 4">
        <name>pyridoxal 5'-phosphate</name>
        <dbReference type="ChEBI" id="CHEBI:597326"/>
    </cofactor>
</comment>
<dbReference type="InterPro" id="IPR015421">
    <property type="entry name" value="PyrdxlP-dep_Trfase_major"/>
</dbReference>
<dbReference type="FunFam" id="3.40.640.10:FF:000046">
    <property type="entry name" value="Cystathionine gamma-lyase"/>
    <property type="match status" value="1"/>
</dbReference>
<dbReference type="NCBIfam" id="NF006097">
    <property type="entry name" value="PRK08249.1"/>
    <property type="match status" value="1"/>
</dbReference>
<keyword evidence="2 3" id="KW-0663">Pyridoxal phosphate</keyword>
<evidence type="ECO:0000256" key="3">
    <source>
        <dbReference type="PIRSR" id="PIRSR001434-2"/>
    </source>
</evidence>
<reference evidence="5 6" key="1">
    <citation type="submission" date="2013-12" db="EMBL/GenBank/DDBJ databases">
        <authorList>
            <person name="Formusa P.A."/>
            <person name="Habash M."/>
            <person name="Lee H."/>
            <person name="Trevors J.T."/>
        </authorList>
    </citation>
    <scope>NUCLEOTIDE SEQUENCE [LARGE SCALE GENOMIC DNA]</scope>
    <source>
        <strain evidence="5 6">PD30</strain>
    </source>
</reference>
<comment type="caution">
    <text evidence="5">The sequence shown here is derived from an EMBL/GenBank/DDBJ whole genome shotgun (WGS) entry which is preliminary data.</text>
</comment>
<dbReference type="EMBL" id="AZQQ01000099">
    <property type="protein sequence ID" value="KDD66258.1"/>
    <property type="molecule type" value="Genomic_DNA"/>
</dbReference>
<dbReference type="RefSeq" id="WP_033060802.1">
    <property type="nucleotide sequence ID" value="NZ_AZQQ01000099.1"/>
</dbReference>
<dbReference type="InterPro" id="IPR000277">
    <property type="entry name" value="Cys/Met-Metab_PyrdxlP-dep_enz"/>
</dbReference>
<sequence length="425" mass="45891">MNNKPDNAGLDNAGAGTRAVWGGEQVRHPYNATQTPIVLSAAYGYDDIDVWYDVALGKTPGFIYSRMSNPTVETLEAKIRELEMAESAVAFSSGMAAISSVLFTFLANGDRVVSTKDSYGGTNKIFEEFLPRTGVAVTLCETFDHEEIEREIAKGCQLVYLETPTNPTLKILDIQRLVAAAKRVGAVVVADNTFATPLNQNPLALGVDVVIHSATKFLSGHGDVLGGLVCGSESLMAKVRHYREINGATLDPFSAYMIIRGMKTLVLRMRQQQRSARALADFLCTEPLVESVNYPGLPGHPNHAVACTQMSGFGAIVSFVLVGGMDTVKVLLPRLRFAHCAGNLGAVETIYGPARTTSHVENTLEERLALGISEGLVRVSVGIEDTDDLLDDLKQAFAFVRCSRIERAQANTQHPNNKTSIEAAS</sequence>
<dbReference type="Gene3D" id="3.40.640.10">
    <property type="entry name" value="Type I PLP-dependent aspartate aminotransferase-like (Major domain)"/>
    <property type="match status" value="1"/>
</dbReference>
<dbReference type="CDD" id="cd00614">
    <property type="entry name" value="CGS_like"/>
    <property type="match status" value="1"/>
</dbReference>
<dbReference type="GO" id="GO:0005737">
    <property type="term" value="C:cytoplasm"/>
    <property type="evidence" value="ECO:0007669"/>
    <property type="project" value="TreeGrafter"/>
</dbReference>
<dbReference type="AlphaFoldDB" id="A0A059KW01"/>
<keyword evidence="5" id="KW-0808">Transferase</keyword>
<dbReference type="EC" id="2.5.1.48" evidence="5"/>
<comment type="similarity">
    <text evidence="4">Belongs to the trans-sulfuration enzymes family.</text>
</comment>
<evidence type="ECO:0000256" key="4">
    <source>
        <dbReference type="RuleBase" id="RU362118"/>
    </source>
</evidence>
<dbReference type="GO" id="GO:0003962">
    <property type="term" value="F:cystathionine gamma-synthase activity"/>
    <property type="evidence" value="ECO:0007669"/>
    <property type="project" value="UniProtKB-EC"/>
</dbReference>
<protein>
    <submittedName>
        <fullName evidence="5">Cystathionine gamma-synthase</fullName>
        <ecNumber evidence="5">2.5.1.48</ecNumber>
    </submittedName>
</protein>
<evidence type="ECO:0000256" key="1">
    <source>
        <dbReference type="ARBA" id="ARBA00001933"/>
    </source>
</evidence>
<dbReference type="SUPFAM" id="SSF53383">
    <property type="entry name" value="PLP-dependent transferases"/>
    <property type="match status" value="1"/>
</dbReference>
<feature type="modified residue" description="N6-(pyridoxal phosphate)lysine" evidence="3">
    <location>
        <position position="216"/>
    </location>
</feature>
<gene>
    <name evidence="5" type="ORF">V466_25270</name>
</gene>
<dbReference type="GO" id="GO:0016846">
    <property type="term" value="F:carbon-sulfur lyase activity"/>
    <property type="evidence" value="ECO:0007669"/>
    <property type="project" value="TreeGrafter"/>
</dbReference>
<organism evidence="5 6">
    <name type="scientific">Pseudomonas mandelii PD30</name>
    <dbReference type="NCBI Taxonomy" id="1419583"/>
    <lineage>
        <taxon>Bacteria</taxon>
        <taxon>Pseudomonadati</taxon>
        <taxon>Pseudomonadota</taxon>
        <taxon>Gammaproteobacteria</taxon>
        <taxon>Pseudomonadales</taxon>
        <taxon>Pseudomonadaceae</taxon>
        <taxon>Pseudomonas</taxon>
    </lineage>
</organism>
<dbReference type="InterPro" id="IPR015422">
    <property type="entry name" value="PyrdxlP-dep_Trfase_small"/>
</dbReference>
<dbReference type="Gene3D" id="3.90.1150.10">
    <property type="entry name" value="Aspartate Aminotransferase, domain 1"/>
    <property type="match status" value="1"/>
</dbReference>
<dbReference type="InterPro" id="IPR015424">
    <property type="entry name" value="PyrdxlP-dep_Trfase"/>
</dbReference>
<dbReference type="GO" id="GO:0019346">
    <property type="term" value="P:transsulfuration"/>
    <property type="evidence" value="ECO:0007669"/>
    <property type="project" value="InterPro"/>
</dbReference>
<evidence type="ECO:0000256" key="2">
    <source>
        <dbReference type="ARBA" id="ARBA00022898"/>
    </source>
</evidence>